<dbReference type="AlphaFoldDB" id="A0A0P0WX29"/>
<dbReference type="EMBL" id="AP008212">
    <property type="protein sequence ID" value="BAF19597.1"/>
    <property type="molecule type" value="Genomic_DNA"/>
</dbReference>
<accession>A0A0P0WX29</accession>
<reference evidence="2" key="7">
    <citation type="submission" date="2012-08" db="EMBL/GenBank/DDBJ databases">
        <title>Oryza sativa nipponbare(GA3) genomic DNA, chromosome 6.</title>
        <authorList>
            <consortium name="IRGSP(International Rice Genome Sequencing Project)"/>
        </authorList>
    </citation>
    <scope>NUCLEOTIDE SEQUENCE</scope>
</reference>
<name>A0A0P0WX29_ORYSJ</name>
<gene>
    <name evidence="2" type="ordered locus">Os06g0493700</name>
    <name evidence="1" type="ORF">B1423D04.18</name>
</gene>
<dbReference type="Gramene" id="Os06t0493700-01">
    <property type="protein sequence ID" value="Os06t0493700-01"/>
    <property type="gene ID" value="Os06g0493700"/>
</dbReference>
<sequence length="172" mass="18423">MSLYVQVLAEERWRLESMYARTVEDGAGDGGILRVRRRGVAAVAASAAAPVALLLGDDGGPELGEDLQLAAERLAALHELGLLPLVEAVHLVELLVQPREEGPRRLAVREPGAAVHELRFVHLSGHRAAAAASAAGQLPMHLHCIAHVPTAEQIQLLLLRTPVTMKIAENFP</sequence>
<organism evidence="1 3">
    <name type="scientific">Oryza sativa subsp. japonica</name>
    <name type="common">Rice</name>
    <dbReference type="NCBI Taxonomy" id="39947"/>
    <lineage>
        <taxon>Eukaryota</taxon>
        <taxon>Viridiplantae</taxon>
        <taxon>Streptophyta</taxon>
        <taxon>Embryophyta</taxon>
        <taxon>Tracheophyta</taxon>
        <taxon>Spermatophyta</taxon>
        <taxon>Magnoliopsida</taxon>
        <taxon>Liliopsida</taxon>
        <taxon>Poales</taxon>
        <taxon>Poaceae</taxon>
        <taxon>BOP clade</taxon>
        <taxon>Oryzoideae</taxon>
        <taxon>Oryzeae</taxon>
        <taxon>Oryzinae</taxon>
        <taxon>Oryza</taxon>
        <taxon>Oryza sativa</taxon>
    </lineage>
</organism>
<evidence type="ECO:0000313" key="3">
    <source>
        <dbReference type="Proteomes" id="UP000000763"/>
    </source>
</evidence>
<reference evidence="1" key="1">
    <citation type="submission" date="2002-11" db="EMBL/GenBank/DDBJ databases">
        <title>Oryza sativa nipponbare(GA3) genomic DNA, chromosome 6, BAC clone:B1423D04.</title>
        <authorList>
            <person name="Sasaki T."/>
            <person name="Matsumoto T."/>
            <person name="Katayose Y."/>
        </authorList>
    </citation>
    <scope>NUCLEOTIDE SEQUENCE</scope>
</reference>
<reference evidence="3" key="6">
    <citation type="journal article" date="2008" name="Nucleic Acids Res.">
        <title>The rice annotation project database (RAP-DB): 2008 update.</title>
        <authorList>
            <consortium name="The rice annotation project (RAP)"/>
        </authorList>
    </citation>
    <scope>GENOME REANNOTATION</scope>
    <source>
        <strain evidence="3">cv. Nipponbare</strain>
    </source>
</reference>
<evidence type="ECO:0000313" key="1">
    <source>
        <dbReference type="EMBL" id="BAD46523.1"/>
    </source>
</evidence>
<reference evidence="2" key="8">
    <citation type="submission" date="2012-08" db="EMBL/GenBank/DDBJ databases">
        <title>The Second Rice Annotation Project Meeting (RAP2).</title>
        <authorList>
            <consortium name="The Rice Annotation Project (RAP)"/>
        </authorList>
    </citation>
    <scope>NUCLEOTIDE SEQUENCE</scope>
</reference>
<reference evidence="2" key="5">
    <citation type="journal article" date="2008" name="Nucleic Acids Res.">
        <title>The Rice Annotation Project Database (RAP-DB): 2008 update.</title>
        <authorList>
            <consortium name="The Rice Annotation Project (RAP)"/>
            <person name="Tanaka T."/>
            <person name="Antonio B.A."/>
            <person name="Kikuchi S."/>
            <person name="Matsumoto T."/>
            <person name="Nagamura Y."/>
            <person name="Numa H."/>
            <person name="Sakai H."/>
            <person name="Wu J."/>
            <person name="Itoh T."/>
            <person name="Sasaki T."/>
            <person name="Aono R."/>
            <person name="Fujii Y."/>
            <person name="Habara T."/>
            <person name="Harada E."/>
            <person name="Kanno M."/>
            <person name="Kawahara Y."/>
            <person name="Kawashima H."/>
            <person name="Kubooka H."/>
            <person name="Matsuya A."/>
            <person name="Nakaoka H."/>
            <person name="Saichi N."/>
            <person name="Sanbonmatsu R."/>
            <person name="Sato Y."/>
            <person name="Shinso Y."/>
            <person name="Suzuki M."/>
            <person name="Takeda J."/>
            <person name="Tanino M."/>
            <person name="Todokoro F."/>
            <person name="Yamaguchi K."/>
            <person name="Yamamoto N."/>
            <person name="Yamasaki C."/>
            <person name="Imanishi T."/>
            <person name="Okido T."/>
            <person name="Tada M."/>
            <person name="Ikeo K."/>
            <person name="Tateno Y."/>
            <person name="Gojobori T."/>
            <person name="Lin Y.C."/>
            <person name="Wei F.J."/>
            <person name="Hsing Y.I."/>
            <person name="Zhao Q."/>
            <person name="Han B."/>
            <person name="Kramer M.R."/>
            <person name="McCombie R.W."/>
            <person name="Lonsdale D."/>
            <person name="O'Donovan C.C."/>
            <person name="Whitfield E.J."/>
            <person name="Apweiler R."/>
            <person name="Koyanagi K.O."/>
            <person name="Khurana J.P."/>
            <person name="Raghuvanshi S."/>
            <person name="Singh N.K."/>
            <person name="Tyagi A.K."/>
            <person name="Haberer G."/>
            <person name="Fujisawa M."/>
            <person name="Hosokawa S."/>
            <person name="Ito Y."/>
            <person name="Ikawa H."/>
            <person name="Shibata M."/>
            <person name="Yamamoto M."/>
            <person name="Bruskiewich R.M."/>
            <person name="Hoen D.R."/>
            <person name="Bureau TE."/>
            <person name="Namiki N."/>
            <person name="Ohyanagi H."/>
            <person name="Sakai Y."/>
            <person name="Nobushima S."/>
            <person name="Sakata K."/>
            <person name="Barrero R.A."/>
            <person name="Sato Y."/>
            <person name="Souvorov A."/>
            <person name="Smith-White B."/>
            <person name="Tatusova T."/>
            <person name="An S."/>
            <person name="An G."/>
            <person name="OOta S."/>
            <person name="Fuks G."/>
            <person name="Messing J."/>
            <person name="Christie K.R."/>
            <person name="Lieberherr D."/>
            <person name="Kim H."/>
            <person name="Zuccolo A."/>
            <person name="Wing R.A."/>
            <person name="Nobuta K."/>
            <person name="Green P.J."/>
            <person name="Lu C."/>
            <person name="Meyers BC."/>
            <person name="Chaparro C."/>
            <person name="Piegu B."/>
            <person name="Panaud O."/>
            <person name="Echeverria M."/>
        </authorList>
    </citation>
    <scope>NUCLEOTIDE SEQUENCE</scope>
</reference>
<proteinExistence type="predicted"/>
<reference evidence="2 3" key="2">
    <citation type="journal article" date="2005" name="Nature">
        <title>The map-based sequence of the rice genome.</title>
        <authorList>
            <consortium name="International rice genome sequencing project (IRGSP)"/>
            <person name="Matsumoto T."/>
            <person name="Wu J."/>
            <person name="Kanamori H."/>
            <person name="Katayose Y."/>
            <person name="Fujisawa M."/>
            <person name="Namiki N."/>
            <person name="Mizuno H."/>
            <person name="Yamamoto K."/>
            <person name="Antonio B.A."/>
            <person name="Baba T."/>
            <person name="Sakata K."/>
            <person name="Nagamura Y."/>
            <person name="Aoki H."/>
            <person name="Arikawa K."/>
            <person name="Arita K."/>
            <person name="Bito T."/>
            <person name="Chiden Y."/>
            <person name="Fujitsuka N."/>
            <person name="Fukunaka R."/>
            <person name="Hamada M."/>
            <person name="Harada C."/>
            <person name="Hayashi A."/>
            <person name="Hijishita S."/>
            <person name="Honda M."/>
            <person name="Hosokawa S."/>
            <person name="Ichikawa Y."/>
            <person name="Idonuma A."/>
            <person name="Iijima M."/>
            <person name="Ikeda M."/>
            <person name="Ikeno M."/>
            <person name="Ito K."/>
            <person name="Ito S."/>
            <person name="Ito T."/>
            <person name="Ito Y."/>
            <person name="Ito Y."/>
            <person name="Iwabuchi A."/>
            <person name="Kamiya K."/>
            <person name="Karasawa W."/>
            <person name="Kurita K."/>
            <person name="Katagiri S."/>
            <person name="Kikuta A."/>
            <person name="Kobayashi H."/>
            <person name="Kobayashi N."/>
            <person name="Machita K."/>
            <person name="Maehara T."/>
            <person name="Masukawa M."/>
            <person name="Mizubayashi T."/>
            <person name="Mukai Y."/>
            <person name="Nagasaki H."/>
            <person name="Nagata Y."/>
            <person name="Naito S."/>
            <person name="Nakashima M."/>
            <person name="Nakama Y."/>
            <person name="Nakamichi Y."/>
            <person name="Nakamura M."/>
            <person name="Meguro A."/>
            <person name="Negishi M."/>
            <person name="Ohta I."/>
            <person name="Ohta T."/>
            <person name="Okamoto M."/>
            <person name="Ono N."/>
            <person name="Saji S."/>
            <person name="Sakaguchi M."/>
            <person name="Sakai K."/>
            <person name="Shibata M."/>
            <person name="Shimokawa T."/>
            <person name="Song J."/>
            <person name="Takazaki Y."/>
            <person name="Terasawa K."/>
            <person name="Tsugane M."/>
            <person name="Tsuji K."/>
            <person name="Ueda S."/>
            <person name="Waki K."/>
            <person name="Yamagata H."/>
            <person name="Yamamoto M."/>
            <person name="Yamamoto S."/>
            <person name="Yamane H."/>
            <person name="Yoshiki S."/>
            <person name="Yoshihara R."/>
            <person name="Yukawa K."/>
            <person name="Zhong H."/>
            <person name="Yano M."/>
            <person name="Yuan Q."/>
            <person name="Ouyang S."/>
            <person name="Liu J."/>
            <person name="Jones K.M."/>
            <person name="Gansberger K."/>
            <person name="Moffat K."/>
            <person name="Hill J."/>
            <person name="Bera J."/>
            <person name="Fadrosh D."/>
            <person name="Jin S."/>
            <person name="Johri S."/>
            <person name="Kim M."/>
            <person name="Overton L."/>
            <person name="Reardon M."/>
            <person name="Tsitrin T."/>
            <person name="Vuong H."/>
            <person name="Weaver B."/>
            <person name="Ciecko A."/>
            <person name="Tallon L."/>
            <person name="Jackson J."/>
            <person name="Pai G."/>
            <person name="Aken S.V."/>
            <person name="Utterback T."/>
            <person name="Reidmuller S."/>
            <person name="Feldblyum T."/>
            <person name="Hsiao J."/>
            <person name="Zismann V."/>
            <person name="Iobst S."/>
            <person name="de Vazeille A.R."/>
            <person name="Buell C.R."/>
            <person name="Ying K."/>
            <person name="Li Y."/>
            <person name="Lu T."/>
            <person name="Huang Y."/>
            <person name="Zhao Q."/>
            <person name="Feng Q."/>
            <person name="Zhang L."/>
            <person name="Zhu J."/>
            <person name="Weng Q."/>
            <person name="Mu J."/>
            <person name="Lu Y."/>
            <person name="Fan D."/>
            <person name="Liu Y."/>
            <person name="Guan J."/>
            <person name="Zhang Y."/>
            <person name="Yu S."/>
            <person name="Liu X."/>
            <person name="Zhang Y."/>
            <person name="Hong G."/>
            <person name="Han B."/>
            <person name="Choisne N."/>
            <person name="Demange N."/>
            <person name="Orjeda G."/>
            <person name="Samain S."/>
            <person name="Cattolico L."/>
            <person name="Pelletier E."/>
            <person name="Couloux A."/>
            <person name="Segurens B."/>
            <person name="Wincker P."/>
            <person name="D'Hont A."/>
            <person name="Scarpelli C."/>
            <person name="Weissenbach J."/>
            <person name="Salanoubat M."/>
            <person name="Quetier F."/>
            <person name="Yu Y."/>
            <person name="Kim H.R."/>
            <person name="Rambo T."/>
            <person name="Currie J."/>
            <person name="Collura K."/>
            <person name="Luo M."/>
            <person name="Yang T."/>
            <person name="Ammiraju J.S.S."/>
            <person name="Engler F."/>
            <person name="Soderlund C."/>
            <person name="Wing R.A."/>
            <person name="Palmer L.E."/>
            <person name="de la Bastide M."/>
            <person name="Spiegel L."/>
            <person name="Nascimento L."/>
            <person name="Zutavern T."/>
            <person name="O'Shaughnessy A."/>
            <person name="Dike S."/>
            <person name="Dedhia N."/>
            <person name="Preston R."/>
            <person name="Balija V."/>
            <person name="McCombie W.R."/>
            <person name="Chow T."/>
            <person name="Chen H."/>
            <person name="Chung M."/>
            <person name="Chen C."/>
            <person name="Shaw J."/>
            <person name="Wu H."/>
            <person name="Hsiao K."/>
            <person name="Chao Y."/>
            <person name="Chu M."/>
            <person name="Cheng C."/>
            <person name="Hour A."/>
            <person name="Lee P."/>
            <person name="Lin S."/>
            <person name="Lin Y."/>
            <person name="Liou J."/>
            <person name="Liu S."/>
            <person name="Hsing Y."/>
            <person name="Raghuvanshi S."/>
            <person name="Mohanty A."/>
            <person name="Bharti A.K."/>
            <person name="Gaur A."/>
            <person name="Gupta V."/>
            <person name="Kumar D."/>
            <person name="Ravi V."/>
            <person name="Vij S."/>
            <person name="Kapur A."/>
            <person name="Khurana P."/>
            <person name="Khurana P."/>
            <person name="Khurana J.P."/>
            <person name="Tyagi A.K."/>
            <person name="Gaikwad K."/>
            <person name="Singh A."/>
            <person name="Dalal V."/>
            <person name="Srivastava S."/>
            <person name="Dixit A."/>
            <person name="Pal A.K."/>
            <person name="Ghazi I.A."/>
            <person name="Yadav M."/>
            <person name="Pandit A."/>
            <person name="Bhargava A."/>
            <person name="Sureshbabu K."/>
            <person name="Batra K."/>
            <person name="Sharma T.R."/>
            <person name="Mohapatra T."/>
            <person name="Singh N.K."/>
            <person name="Messing J."/>
            <person name="Nelson A.B."/>
            <person name="Fuks G."/>
            <person name="Kavchok S."/>
            <person name="Keizer G."/>
            <person name="Linton E."/>
            <person name="Llaca V."/>
            <person name="Song R."/>
            <person name="Tanyolac B."/>
            <person name="Young S."/>
            <person name="Ho-Il K."/>
            <person name="Hahn J.H."/>
            <person name="Sangsakoo G."/>
            <person name="Vanavichit A."/>
            <person name="de Mattos Luiz.A.T."/>
            <person name="Zimmer P.D."/>
            <person name="Malone G."/>
            <person name="Dellagostin O."/>
            <person name="de Oliveira A.C."/>
            <person name="Bevan M."/>
            <person name="Bancroft I."/>
            <person name="Minx P."/>
            <person name="Cordum H."/>
            <person name="Wilson R."/>
            <person name="Cheng Z."/>
            <person name="Jin W."/>
            <person name="Jiang J."/>
            <person name="Leong S.A."/>
            <person name="Iwama H."/>
            <person name="Gojobori T."/>
            <person name="Itoh T."/>
            <person name="Niimura Y."/>
            <person name="Fujii Y."/>
            <person name="Habara T."/>
            <person name="Sakai H."/>
            <person name="Sato Y."/>
            <person name="Wilson G."/>
            <person name="Kumar K."/>
            <person name="McCouch S."/>
            <person name="Juretic N."/>
            <person name="Hoen D."/>
            <person name="Wright S."/>
            <person name="Bruskiewich R."/>
            <person name="Bureau T."/>
            <person name="Miyao A."/>
            <person name="Hirochika H."/>
            <person name="Nishikawa T."/>
            <person name="Kadowaki K."/>
            <person name="Sugiura M."/>
            <person name="Burr B."/>
            <person name="Sasaki T."/>
        </authorList>
    </citation>
    <scope>NUCLEOTIDE SEQUENCE [LARGE SCALE GENOMIC DNA]</scope>
    <source>
        <strain evidence="3">cv. Nipponbare</strain>
    </source>
</reference>
<dbReference type="Proteomes" id="UP000000763">
    <property type="component" value="Chromosome 6"/>
</dbReference>
<reference evidence="2" key="4">
    <citation type="journal article" date="2007" name="Genome Res.">
        <title>Curated Genome Annotation of Oryza sativa ssp. japonica and Comparative Genome Analysis with Arabidopsis thaliana.</title>
        <authorList>
            <consortium name="The Rice Annotation Project (RAP)"/>
            <person name="Itoh T."/>
            <person name="Tanaka T."/>
            <person name="Barrero R.A."/>
            <person name="Yamasaki C."/>
            <person name="Fujii Y."/>
            <person name="Hilton P.B."/>
            <person name="Antonio B.A."/>
            <person name="Aono H."/>
            <person name="Apweiler R."/>
            <person name="Bruskiewich R."/>
            <person name="Bureau T."/>
            <person name="Burr F."/>
            <person name="Costa de Oliveira A."/>
            <person name="Fuks G."/>
            <person name="Habara T."/>
            <person name="Haberer G."/>
            <person name="Han B."/>
            <person name="Harada E."/>
            <person name="Hiraki A.T."/>
            <person name="Hirochika H."/>
            <person name="Hoen D."/>
            <person name="Hokari H."/>
            <person name="Hosokawa S."/>
            <person name="Hsing Y."/>
            <person name="Ikawa H."/>
            <person name="Ikeo K."/>
            <person name="Imanishi T."/>
            <person name="Ito Y."/>
            <person name="Jaiswal P."/>
            <person name="Kanno M."/>
            <person name="Kawahara Y."/>
            <person name="Kawamura T."/>
            <person name="Kawashima H."/>
            <person name="Khurana J.P."/>
            <person name="Kikuchi S."/>
            <person name="Komatsu S."/>
            <person name="Koyanagi K.O."/>
            <person name="Kubooka H."/>
            <person name="Lieberherr D."/>
            <person name="Lin Y.C."/>
            <person name="Lonsdale D."/>
            <person name="Matsumoto T."/>
            <person name="Matsuya A."/>
            <person name="McCombie W.R."/>
            <person name="Messing J."/>
            <person name="Miyao A."/>
            <person name="Mulder N."/>
            <person name="Nagamura Y."/>
            <person name="Nam J."/>
            <person name="Namiki N."/>
            <person name="Numa H."/>
            <person name="Nurimoto S."/>
            <person name="O'donovan C."/>
            <person name="Ohyanagi H."/>
            <person name="Okido T."/>
            <person name="Oota S."/>
            <person name="Osato N."/>
            <person name="Palmer L.E."/>
            <person name="Quetier F."/>
            <person name="Raghuvanshi S."/>
            <person name="Saichi N."/>
            <person name="Sakai H."/>
            <person name="Sakai Y."/>
            <person name="Sakata K."/>
            <person name="Sakurai T."/>
            <person name="Sato F."/>
            <person name="Sato Y."/>
            <person name="Schoof H."/>
            <person name="Seki M."/>
            <person name="Shibata M."/>
            <person name="Shimizu Y."/>
            <person name="Shinozaki K."/>
            <person name="Shinso Y."/>
            <person name="Singh N.K."/>
            <person name="Smith-White B."/>
            <person name="Takeda J."/>
            <person name="Tanino M."/>
            <person name="Tatusova T."/>
            <person name="Thongjuea S."/>
            <person name="Todokoro F."/>
            <person name="Tsugane M."/>
            <person name="Tyagi A.K."/>
            <person name="Vanavichit A."/>
            <person name="Wang A."/>
            <person name="Wing R.A."/>
            <person name="Yamaguchi K."/>
            <person name="Yamamoto M."/>
            <person name="Yamamoto N."/>
            <person name="Yu Y."/>
            <person name="Zhang H."/>
            <person name="Zhao Q."/>
            <person name="Higo K."/>
            <person name="Burr B."/>
            <person name="Gojobori T."/>
            <person name="Sasaki T."/>
        </authorList>
    </citation>
    <scope>NUCLEOTIDE SEQUENCE</scope>
</reference>
<evidence type="ECO:0000313" key="2">
    <source>
        <dbReference type="EMBL" id="BAF19597.1"/>
    </source>
</evidence>
<dbReference type="KEGG" id="dosa:Os06g0493700"/>
<dbReference type="EMBL" id="AP006048">
    <property type="protein sequence ID" value="BAD46523.1"/>
    <property type="molecule type" value="Genomic_DNA"/>
</dbReference>
<reference evidence="2" key="3">
    <citation type="journal article" date="2006" name="Nucleic Acids Res.">
        <title>The Rice Annotation Project Database (RAP-DB): hub for Oryza sativa ssp. japonica genome information.</title>
        <authorList>
            <person name="Ohyanagi H."/>
            <person name="Tanaka T."/>
            <person name="Sakai H."/>
            <person name="Shigemoto Y."/>
            <person name="Yamaguchi K."/>
            <person name="Habara T."/>
            <person name="Fujii Y."/>
            <person name="Antonio B.A."/>
            <person name="Nagamura Y."/>
            <person name="Imanishi T."/>
            <person name="Ikeo K."/>
            <person name="Itoh T."/>
            <person name="Gojobori T."/>
            <person name="Sasaki T."/>
        </authorList>
    </citation>
    <scope>NUCLEOTIDE SEQUENCE</scope>
</reference>
<protein>
    <submittedName>
        <fullName evidence="2">Os06g0493700 protein</fullName>
    </submittedName>
</protein>